<name>A0AAV4TI06_9ARAC</name>
<proteinExistence type="predicted"/>
<keyword evidence="3" id="KW-1185">Reference proteome</keyword>
<evidence type="ECO:0000256" key="1">
    <source>
        <dbReference type="SAM" id="MobiDB-lite"/>
    </source>
</evidence>
<dbReference type="EMBL" id="BPLQ01009579">
    <property type="protein sequence ID" value="GIY44859.1"/>
    <property type="molecule type" value="Genomic_DNA"/>
</dbReference>
<accession>A0AAV4TI06</accession>
<dbReference type="Proteomes" id="UP001054837">
    <property type="component" value="Unassembled WGS sequence"/>
</dbReference>
<comment type="caution">
    <text evidence="2">The sequence shown here is derived from an EMBL/GenBank/DDBJ whole genome shotgun (WGS) entry which is preliminary data.</text>
</comment>
<organism evidence="2 3">
    <name type="scientific">Caerostris darwini</name>
    <dbReference type="NCBI Taxonomy" id="1538125"/>
    <lineage>
        <taxon>Eukaryota</taxon>
        <taxon>Metazoa</taxon>
        <taxon>Ecdysozoa</taxon>
        <taxon>Arthropoda</taxon>
        <taxon>Chelicerata</taxon>
        <taxon>Arachnida</taxon>
        <taxon>Araneae</taxon>
        <taxon>Araneomorphae</taxon>
        <taxon>Entelegynae</taxon>
        <taxon>Araneoidea</taxon>
        <taxon>Araneidae</taxon>
        <taxon>Caerostris</taxon>
    </lineage>
</organism>
<feature type="compositionally biased region" description="Basic and acidic residues" evidence="1">
    <location>
        <begin position="54"/>
        <end position="70"/>
    </location>
</feature>
<evidence type="ECO:0000313" key="3">
    <source>
        <dbReference type="Proteomes" id="UP001054837"/>
    </source>
</evidence>
<evidence type="ECO:0000313" key="2">
    <source>
        <dbReference type="EMBL" id="GIY44859.1"/>
    </source>
</evidence>
<gene>
    <name evidence="2" type="ORF">CDAR_240901</name>
</gene>
<sequence>MMENSKQECSKKNVPRRRTITLDMRRSSHFDPGMSGASRLMFAVCQPCRKKSRKGTERNEKSDVLTQNHGEEFRHGKAAYPVTPNVVSNKILIWFKSFSVI</sequence>
<feature type="compositionally biased region" description="Basic and acidic residues" evidence="1">
    <location>
        <begin position="1"/>
        <end position="11"/>
    </location>
</feature>
<feature type="region of interest" description="Disordered" evidence="1">
    <location>
        <begin position="1"/>
        <end position="34"/>
    </location>
</feature>
<reference evidence="2 3" key="1">
    <citation type="submission" date="2021-06" db="EMBL/GenBank/DDBJ databases">
        <title>Caerostris darwini draft genome.</title>
        <authorList>
            <person name="Kono N."/>
            <person name="Arakawa K."/>
        </authorList>
    </citation>
    <scope>NUCLEOTIDE SEQUENCE [LARGE SCALE GENOMIC DNA]</scope>
</reference>
<dbReference type="AlphaFoldDB" id="A0AAV4TI06"/>
<protein>
    <submittedName>
        <fullName evidence="2">Uncharacterized protein</fullName>
    </submittedName>
</protein>
<feature type="region of interest" description="Disordered" evidence="1">
    <location>
        <begin position="50"/>
        <end position="70"/>
    </location>
</feature>